<keyword evidence="2" id="KW-1185">Reference proteome</keyword>
<protein>
    <recommendedName>
        <fullName evidence="3">Phage protein</fullName>
    </recommendedName>
</protein>
<evidence type="ECO:0008006" key="3">
    <source>
        <dbReference type="Google" id="ProtNLM"/>
    </source>
</evidence>
<dbReference type="RefSeq" id="WP_379559068.1">
    <property type="nucleotide sequence ID" value="NZ_JBHTJS010000050.1"/>
</dbReference>
<proteinExistence type="predicted"/>
<organism evidence="1 2">
    <name type="scientific">Oceanisphaera ostreae</name>
    <dbReference type="NCBI Taxonomy" id="914151"/>
    <lineage>
        <taxon>Bacteria</taxon>
        <taxon>Pseudomonadati</taxon>
        <taxon>Pseudomonadota</taxon>
        <taxon>Gammaproteobacteria</taxon>
        <taxon>Aeromonadales</taxon>
        <taxon>Aeromonadaceae</taxon>
        <taxon>Oceanisphaera</taxon>
    </lineage>
</organism>
<evidence type="ECO:0000313" key="1">
    <source>
        <dbReference type="EMBL" id="MFD1009084.1"/>
    </source>
</evidence>
<sequence>MSRLTKRSIALYDHLTAKEKAAVALGIMDAEELDVIASTVERKTYRQLDASFLDWGDYAFKISTVLGLEYWQAKANEYSFKHAIRGAALVADVERENEEMAKHERELMASVIAAIPKAQANQAAALAALQTLSTEHGFAYEDCLRLAGIRPDEAERMDDVEPSAGRLDYFIENLRSVAPKL</sequence>
<evidence type="ECO:0000313" key="2">
    <source>
        <dbReference type="Proteomes" id="UP001597048"/>
    </source>
</evidence>
<gene>
    <name evidence="1" type="ORF">ACFQ1C_13095</name>
</gene>
<reference evidence="2" key="1">
    <citation type="journal article" date="2019" name="Int. J. Syst. Evol. Microbiol.">
        <title>The Global Catalogue of Microorganisms (GCM) 10K type strain sequencing project: providing services to taxonomists for standard genome sequencing and annotation.</title>
        <authorList>
            <consortium name="The Broad Institute Genomics Platform"/>
            <consortium name="The Broad Institute Genome Sequencing Center for Infectious Disease"/>
            <person name="Wu L."/>
            <person name="Ma J."/>
        </authorList>
    </citation>
    <scope>NUCLEOTIDE SEQUENCE [LARGE SCALE GENOMIC DNA]</scope>
    <source>
        <strain evidence="2">CCUG 60525</strain>
    </source>
</reference>
<name>A0ABW3KJJ1_9GAMM</name>
<dbReference type="Proteomes" id="UP001597048">
    <property type="component" value="Unassembled WGS sequence"/>
</dbReference>
<dbReference type="EMBL" id="JBHTJS010000050">
    <property type="protein sequence ID" value="MFD1009084.1"/>
    <property type="molecule type" value="Genomic_DNA"/>
</dbReference>
<accession>A0ABW3KJJ1</accession>
<comment type="caution">
    <text evidence="1">The sequence shown here is derived from an EMBL/GenBank/DDBJ whole genome shotgun (WGS) entry which is preliminary data.</text>
</comment>